<evidence type="ECO:0000313" key="7">
    <source>
        <dbReference type="EMBL" id="TKA82474.1"/>
    </source>
</evidence>
<feature type="transmembrane region" description="Helical" evidence="6">
    <location>
        <begin position="381"/>
        <end position="401"/>
    </location>
</feature>
<keyword evidence="8" id="KW-1185">Reference proteome</keyword>
<accession>A0A4U0XX30</accession>
<dbReference type="AlphaFoldDB" id="A0A4U0XX30"/>
<dbReference type="InterPro" id="IPR002293">
    <property type="entry name" value="AA/rel_permease1"/>
</dbReference>
<keyword evidence="3 6" id="KW-0812">Transmembrane</keyword>
<evidence type="ECO:0000256" key="1">
    <source>
        <dbReference type="ARBA" id="ARBA00004141"/>
    </source>
</evidence>
<organism evidence="7 8">
    <name type="scientific">Friedmanniomyces simplex</name>
    <dbReference type="NCBI Taxonomy" id="329884"/>
    <lineage>
        <taxon>Eukaryota</taxon>
        <taxon>Fungi</taxon>
        <taxon>Dikarya</taxon>
        <taxon>Ascomycota</taxon>
        <taxon>Pezizomycotina</taxon>
        <taxon>Dothideomycetes</taxon>
        <taxon>Dothideomycetidae</taxon>
        <taxon>Mycosphaerellales</taxon>
        <taxon>Teratosphaeriaceae</taxon>
        <taxon>Friedmanniomyces</taxon>
    </lineage>
</organism>
<dbReference type="EMBL" id="NAJQ01000034">
    <property type="protein sequence ID" value="TKA82474.1"/>
    <property type="molecule type" value="Genomic_DNA"/>
</dbReference>
<feature type="transmembrane region" description="Helical" evidence="6">
    <location>
        <begin position="174"/>
        <end position="192"/>
    </location>
</feature>
<feature type="transmembrane region" description="Helical" evidence="6">
    <location>
        <begin position="456"/>
        <end position="475"/>
    </location>
</feature>
<dbReference type="PANTHER" id="PTHR45649">
    <property type="entry name" value="AMINO-ACID PERMEASE BAT1"/>
    <property type="match status" value="1"/>
</dbReference>
<dbReference type="GO" id="GO:0022857">
    <property type="term" value="F:transmembrane transporter activity"/>
    <property type="evidence" value="ECO:0007669"/>
    <property type="project" value="InterPro"/>
</dbReference>
<evidence type="ECO:0008006" key="9">
    <source>
        <dbReference type="Google" id="ProtNLM"/>
    </source>
</evidence>
<feature type="transmembrane region" description="Helical" evidence="6">
    <location>
        <begin position="212"/>
        <end position="231"/>
    </location>
</feature>
<feature type="transmembrane region" description="Helical" evidence="6">
    <location>
        <begin position="98"/>
        <end position="123"/>
    </location>
</feature>
<keyword evidence="2" id="KW-0813">Transport</keyword>
<dbReference type="Pfam" id="PF13520">
    <property type="entry name" value="AA_permease_2"/>
    <property type="match status" value="1"/>
</dbReference>
<feature type="transmembrane region" description="Helical" evidence="6">
    <location>
        <begin position="252"/>
        <end position="277"/>
    </location>
</feature>
<sequence>MPPSGGDDITSSNGFSDVATVYHRTEILLAASGPALHNGGPAGLLWSMVWTYVGQLFVTLSLAEMASMAPTSAAHCHCKYPRLVSGVSELAPPHWQRFLSYLTGWLACFGWQSVTAVYCYNIAGTIHGLIQLNHPSYVPEAWHLMLLIAATAVVVSATRILFSNRLSLLEGAYAVLHVYAFVLVAITLWVLAPHPSGESVLTHYHNGGAWPNTGLSIPTGQITSIFVWLRSDSVAHLAEEVENAAQVVPKSIIYGYLINGPLGLILAVTILFCFGSPGEEAPGPPSAWPYIGLFHRALGNPTATTAFVIVVLVLLAMTTLSVTAVSSRVMLALARDNGLPLSPHLRHTRHTNPTIALSATLTLALSLLTLCLSAPAAFHTVLALATACLTSTYIICLACILRKRARGEALPHAQWSLGGRAGLGVNVLGLGYAAWAFFWCLWPAEYVVTAGNFNWAPVLLLVLVGVACVSFVDGVGTSYHGPVARVQTWMSAW</sequence>
<evidence type="ECO:0000256" key="6">
    <source>
        <dbReference type="SAM" id="Phobius"/>
    </source>
</evidence>
<proteinExistence type="predicted"/>
<evidence type="ECO:0000256" key="3">
    <source>
        <dbReference type="ARBA" id="ARBA00022692"/>
    </source>
</evidence>
<protein>
    <recommendedName>
        <fullName evidence="9">Amino acid permease/ SLC12A domain-containing protein</fullName>
    </recommendedName>
</protein>
<gene>
    <name evidence="7" type="ORF">B0A55_02176</name>
</gene>
<feature type="transmembrane region" description="Helical" evidence="6">
    <location>
        <begin position="355"/>
        <end position="375"/>
    </location>
</feature>
<dbReference type="GO" id="GO:0016020">
    <property type="term" value="C:membrane"/>
    <property type="evidence" value="ECO:0007669"/>
    <property type="project" value="UniProtKB-SubCell"/>
</dbReference>
<dbReference type="Proteomes" id="UP000309340">
    <property type="component" value="Unassembled WGS sequence"/>
</dbReference>
<evidence type="ECO:0000256" key="5">
    <source>
        <dbReference type="ARBA" id="ARBA00023136"/>
    </source>
</evidence>
<dbReference type="PANTHER" id="PTHR45649:SF4">
    <property type="entry name" value="TRANSPORTER, PUTATIVE (EUROFUNG)-RELATED"/>
    <property type="match status" value="1"/>
</dbReference>
<keyword evidence="5 6" id="KW-0472">Membrane</keyword>
<evidence type="ECO:0000256" key="2">
    <source>
        <dbReference type="ARBA" id="ARBA00022448"/>
    </source>
</evidence>
<comment type="subcellular location">
    <subcellularLocation>
        <location evidence="1">Membrane</location>
        <topology evidence="1">Multi-pass membrane protein</topology>
    </subcellularLocation>
</comment>
<dbReference type="STRING" id="329884.A0A4U0XX30"/>
<reference evidence="7 8" key="1">
    <citation type="submission" date="2017-03" db="EMBL/GenBank/DDBJ databases">
        <title>Genomes of endolithic fungi from Antarctica.</title>
        <authorList>
            <person name="Coleine C."/>
            <person name="Masonjones S."/>
            <person name="Stajich J.E."/>
        </authorList>
    </citation>
    <scope>NUCLEOTIDE SEQUENCE [LARGE SCALE GENOMIC DNA]</scope>
    <source>
        <strain evidence="7 8">CCFEE 5184</strain>
    </source>
</reference>
<evidence type="ECO:0000256" key="4">
    <source>
        <dbReference type="ARBA" id="ARBA00022989"/>
    </source>
</evidence>
<dbReference type="OrthoDB" id="3257095at2759"/>
<name>A0A4U0XX30_9PEZI</name>
<feature type="transmembrane region" description="Helical" evidence="6">
    <location>
        <begin position="421"/>
        <end position="444"/>
    </location>
</feature>
<comment type="caution">
    <text evidence="7">The sequence shown here is derived from an EMBL/GenBank/DDBJ whole genome shotgun (WGS) entry which is preliminary data.</text>
</comment>
<feature type="transmembrane region" description="Helical" evidence="6">
    <location>
        <begin position="143"/>
        <end position="162"/>
    </location>
</feature>
<dbReference type="Gene3D" id="1.20.1740.10">
    <property type="entry name" value="Amino acid/polyamine transporter I"/>
    <property type="match status" value="1"/>
</dbReference>
<evidence type="ECO:0000313" key="8">
    <source>
        <dbReference type="Proteomes" id="UP000309340"/>
    </source>
</evidence>
<feature type="transmembrane region" description="Helical" evidence="6">
    <location>
        <begin position="306"/>
        <end position="334"/>
    </location>
</feature>
<dbReference type="PIRSF" id="PIRSF006060">
    <property type="entry name" value="AA_transporter"/>
    <property type="match status" value="1"/>
</dbReference>
<keyword evidence="4 6" id="KW-1133">Transmembrane helix</keyword>
<feature type="transmembrane region" description="Helical" evidence="6">
    <location>
        <begin position="44"/>
        <end position="63"/>
    </location>
</feature>